<evidence type="ECO:0000256" key="5">
    <source>
        <dbReference type="ARBA" id="ARBA00022692"/>
    </source>
</evidence>
<organism evidence="12 13">
    <name type="scientific">Fusarium floridanum</name>
    <dbReference type="NCBI Taxonomy" id="1325733"/>
    <lineage>
        <taxon>Eukaryota</taxon>
        <taxon>Fungi</taxon>
        <taxon>Dikarya</taxon>
        <taxon>Ascomycota</taxon>
        <taxon>Pezizomycotina</taxon>
        <taxon>Sordariomycetes</taxon>
        <taxon>Hypocreomycetidae</taxon>
        <taxon>Hypocreales</taxon>
        <taxon>Nectriaceae</taxon>
        <taxon>Fusarium</taxon>
        <taxon>Fusarium solani species complex</taxon>
    </lineage>
</organism>
<feature type="transmembrane region" description="Helical" evidence="10">
    <location>
        <begin position="239"/>
        <end position="259"/>
    </location>
</feature>
<comment type="subcellular location">
    <subcellularLocation>
        <location evidence="2">Cell membrane</location>
    </subcellularLocation>
    <subcellularLocation>
        <location evidence="1">Membrane</location>
        <topology evidence="1">Multi-pass membrane protein</topology>
    </subcellularLocation>
</comment>
<evidence type="ECO:0000256" key="7">
    <source>
        <dbReference type="ARBA" id="ARBA00023136"/>
    </source>
</evidence>
<dbReference type="AlphaFoldDB" id="A0A428Q207"/>
<keyword evidence="8" id="KW-0325">Glycoprotein</keyword>
<dbReference type="InterPro" id="IPR020846">
    <property type="entry name" value="MFS_dom"/>
</dbReference>
<dbReference type="InterPro" id="IPR011701">
    <property type="entry name" value="MFS"/>
</dbReference>
<feature type="region of interest" description="Disordered" evidence="9">
    <location>
        <begin position="1"/>
        <end position="40"/>
    </location>
</feature>
<name>A0A428Q207_9HYPO</name>
<feature type="compositionally biased region" description="Polar residues" evidence="9">
    <location>
        <begin position="16"/>
        <end position="30"/>
    </location>
</feature>
<keyword evidence="7 10" id="KW-0472">Membrane</keyword>
<dbReference type="CDD" id="cd17323">
    <property type="entry name" value="MFS_Tpo1_MDR_like"/>
    <property type="match status" value="1"/>
</dbReference>
<feature type="transmembrane region" description="Helical" evidence="10">
    <location>
        <begin position="210"/>
        <end position="233"/>
    </location>
</feature>
<evidence type="ECO:0000259" key="11">
    <source>
        <dbReference type="PROSITE" id="PS50850"/>
    </source>
</evidence>
<keyword evidence="13" id="KW-1185">Reference proteome</keyword>
<comment type="caution">
    <text evidence="12">The sequence shown here is derived from an EMBL/GenBank/DDBJ whole genome shotgun (WGS) entry which is preliminary data.</text>
</comment>
<comment type="similarity">
    <text evidence="3">Belongs to the major facilitator superfamily.</text>
</comment>
<feature type="domain" description="Major facilitator superfamily (MFS) profile" evidence="11">
    <location>
        <begin position="85"/>
        <end position="491"/>
    </location>
</feature>
<dbReference type="GO" id="GO:0005886">
    <property type="term" value="C:plasma membrane"/>
    <property type="evidence" value="ECO:0007669"/>
    <property type="project" value="UniProtKB-SubCell"/>
</dbReference>
<feature type="compositionally biased region" description="Basic and acidic residues" evidence="9">
    <location>
        <begin position="1"/>
        <end position="10"/>
    </location>
</feature>
<dbReference type="Pfam" id="PF07690">
    <property type="entry name" value="MFS_1"/>
    <property type="match status" value="1"/>
</dbReference>
<accession>A0A428Q207</accession>
<dbReference type="SUPFAM" id="SSF103473">
    <property type="entry name" value="MFS general substrate transporter"/>
    <property type="match status" value="1"/>
</dbReference>
<feature type="transmembrane region" description="Helical" evidence="10">
    <location>
        <begin position="349"/>
        <end position="373"/>
    </location>
</feature>
<keyword evidence="5 10" id="KW-0812">Transmembrane</keyword>
<feature type="transmembrane region" description="Helical" evidence="10">
    <location>
        <begin position="176"/>
        <end position="198"/>
    </location>
</feature>
<dbReference type="PROSITE" id="PS50850">
    <property type="entry name" value="MFS"/>
    <property type="match status" value="1"/>
</dbReference>
<dbReference type="Gene3D" id="1.20.1250.20">
    <property type="entry name" value="MFS general substrate transporter like domains"/>
    <property type="match status" value="1"/>
</dbReference>
<dbReference type="InterPro" id="IPR036259">
    <property type="entry name" value="MFS_trans_sf"/>
</dbReference>
<dbReference type="EMBL" id="NKCL01000611">
    <property type="protein sequence ID" value="RSL59334.1"/>
    <property type="molecule type" value="Genomic_DNA"/>
</dbReference>
<keyword evidence="6 10" id="KW-1133">Transmembrane helix</keyword>
<dbReference type="FunFam" id="1.20.1250.20:FF:000082">
    <property type="entry name" value="MFS multidrug transporter, putative"/>
    <property type="match status" value="1"/>
</dbReference>
<feature type="transmembrane region" description="Helical" evidence="10">
    <location>
        <begin position="83"/>
        <end position="104"/>
    </location>
</feature>
<evidence type="ECO:0000313" key="13">
    <source>
        <dbReference type="Proteomes" id="UP000287972"/>
    </source>
</evidence>
<feature type="transmembrane region" description="Helical" evidence="10">
    <location>
        <begin position="151"/>
        <end position="170"/>
    </location>
</feature>
<dbReference type="GO" id="GO:0022857">
    <property type="term" value="F:transmembrane transporter activity"/>
    <property type="evidence" value="ECO:0007669"/>
    <property type="project" value="InterPro"/>
</dbReference>
<feature type="transmembrane region" description="Helical" evidence="10">
    <location>
        <begin position="400"/>
        <end position="421"/>
    </location>
</feature>
<protein>
    <recommendedName>
        <fullName evidence="11">Major facilitator superfamily (MFS) profile domain-containing protein</fullName>
    </recommendedName>
</protein>
<feature type="transmembrane region" description="Helical" evidence="10">
    <location>
        <begin position="427"/>
        <end position="453"/>
    </location>
</feature>
<evidence type="ECO:0000256" key="6">
    <source>
        <dbReference type="ARBA" id="ARBA00022989"/>
    </source>
</evidence>
<evidence type="ECO:0000256" key="3">
    <source>
        <dbReference type="ARBA" id="ARBA00008335"/>
    </source>
</evidence>
<evidence type="ECO:0000256" key="2">
    <source>
        <dbReference type="ARBA" id="ARBA00004236"/>
    </source>
</evidence>
<reference evidence="12 13" key="1">
    <citation type="submission" date="2017-06" db="EMBL/GenBank/DDBJ databases">
        <title>Comparative genomic analysis of Ambrosia Fusariam Clade fungi.</title>
        <authorList>
            <person name="Stajich J.E."/>
            <person name="Carrillo J."/>
            <person name="Kijimoto T."/>
            <person name="Eskalen A."/>
            <person name="O'Donnell K."/>
            <person name="Kasson M."/>
        </authorList>
    </citation>
    <scope>NUCLEOTIDE SEQUENCE [LARGE SCALE GENOMIC DNA]</scope>
    <source>
        <strain evidence="12 13">NRRL62606</strain>
    </source>
</reference>
<feature type="transmembrane region" description="Helical" evidence="10">
    <location>
        <begin position="119"/>
        <end position="139"/>
    </location>
</feature>
<sequence length="491" mass="54412">MVDQRSKEEQGGSLCDSESTPASRRSTIPQITRERSQNGYGVCDGTNVIDGGWSPENDPFEVGWDSGHKDPRCPRGFAKGRKWLIVFVVSSCSFCVTCASSIYTSTYAQMEREFGNSRMVSILGLSMFVLGLAFGPMLFSPLSEFYGRRPIYLVAWTVYFIWFIPSAAATNIQTMIVARFFNGFSGSAFLAVSGGTVSDLFHRDEIQAPMALFSVAPFLGPSVGPILGGFINYNVDWRWTYYTLLIWSGALLAAIVLIVPETYHSAILKSKAKMMRKTTGDNRWFAPTEKNQKSLITALRYSLLRPFQLLIFEPMCLNLCLFSAILLGILYLFFGAFPLVFTGLYGFNLWQVGLSFLGIGIGLIIGIATNPIWHRVHLSLVRRAEKETGIKGIREPEFRLPPAIAGAFLVPIGIFWFAWSIYPEVHWVIPIIGSGLFGAGNILLFTGIFTFLVDAYPEFAASALATNTFVRCVFAGKCHHALVIYDNGHGV</sequence>
<evidence type="ECO:0000313" key="12">
    <source>
        <dbReference type="EMBL" id="RSL59334.1"/>
    </source>
</evidence>
<dbReference type="PANTHER" id="PTHR23502:SF7">
    <property type="entry name" value="DRUG_PROTON ANTIPORTER YHK8-RELATED"/>
    <property type="match status" value="1"/>
</dbReference>
<evidence type="ECO:0000256" key="10">
    <source>
        <dbReference type="SAM" id="Phobius"/>
    </source>
</evidence>
<evidence type="ECO:0000256" key="8">
    <source>
        <dbReference type="ARBA" id="ARBA00023180"/>
    </source>
</evidence>
<evidence type="ECO:0000256" key="9">
    <source>
        <dbReference type="SAM" id="MobiDB-lite"/>
    </source>
</evidence>
<gene>
    <name evidence="12" type="ORF">CEP51_013931</name>
</gene>
<keyword evidence="4" id="KW-1003">Cell membrane</keyword>
<proteinExistence type="inferred from homology"/>
<evidence type="ECO:0000256" key="4">
    <source>
        <dbReference type="ARBA" id="ARBA00022475"/>
    </source>
</evidence>
<feature type="transmembrane region" description="Helical" evidence="10">
    <location>
        <begin position="315"/>
        <end position="337"/>
    </location>
</feature>
<dbReference type="PANTHER" id="PTHR23502">
    <property type="entry name" value="MAJOR FACILITATOR SUPERFAMILY"/>
    <property type="match status" value="1"/>
</dbReference>
<dbReference type="Proteomes" id="UP000287972">
    <property type="component" value="Unassembled WGS sequence"/>
</dbReference>
<evidence type="ECO:0000256" key="1">
    <source>
        <dbReference type="ARBA" id="ARBA00004141"/>
    </source>
</evidence>